<dbReference type="RefSeq" id="WP_132228394.1">
    <property type="nucleotide sequence ID" value="NZ_NRRH01000011.1"/>
</dbReference>
<evidence type="ECO:0000256" key="4">
    <source>
        <dbReference type="ARBA" id="ARBA00013682"/>
    </source>
</evidence>
<dbReference type="Pfam" id="PF03602">
    <property type="entry name" value="Cons_hypoth95"/>
    <property type="match status" value="1"/>
</dbReference>
<accession>A0A4V6P4V3</accession>
<dbReference type="PIRSF" id="PIRSF004553">
    <property type="entry name" value="CHP00095"/>
    <property type="match status" value="1"/>
</dbReference>
<keyword evidence="8" id="KW-0949">S-adenosyl-L-methionine</keyword>
<evidence type="ECO:0000313" key="9">
    <source>
        <dbReference type="EMBL" id="TCW40070.1"/>
    </source>
</evidence>
<evidence type="ECO:0000256" key="8">
    <source>
        <dbReference type="PIRNR" id="PIRNR004553"/>
    </source>
</evidence>
<keyword evidence="5 8" id="KW-0489">Methyltransferase</keyword>
<dbReference type="InterPro" id="IPR002052">
    <property type="entry name" value="DNA_methylase_N6_adenine_CS"/>
</dbReference>
<comment type="caution">
    <text evidence="9">The sequence shown here is derived from an EMBL/GenBank/DDBJ whole genome shotgun (WGS) entry which is preliminary data.</text>
</comment>
<evidence type="ECO:0000256" key="7">
    <source>
        <dbReference type="ARBA" id="ARBA00048326"/>
    </source>
</evidence>
<evidence type="ECO:0000256" key="1">
    <source>
        <dbReference type="ARBA" id="ARBA00002649"/>
    </source>
</evidence>
<dbReference type="PANTHER" id="PTHR43542">
    <property type="entry name" value="METHYLTRANSFERASE"/>
    <property type="match status" value="1"/>
</dbReference>
<dbReference type="Proteomes" id="UP000295247">
    <property type="component" value="Unassembled WGS sequence"/>
</dbReference>
<organism evidence="9 10">
    <name type="scientific">Marichromatium gracile</name>
    <name type="common">Chromatium gracile</name>
    <dbReference type="NCBI Taxonomy" id="1048"/>
    <lineage>
        <taxon>Bacteria</taxon>
        <taxon>Pseudomonadati</taxon>
        <taxon>Pseudomonadota</taxon>
        <taxon>Gammaproteobacteria</taxon>
        <taxon>Chromatiales</taxon>
        <taxon>Chromatiaceae</taxon>
        <taxon>Marichromatium</taxon>
    </lineage>
</organism>
<dbReference type="SUPFAM" id="SSF53335">
    <property type="entry name" value="S-adenosyl-L-methionine-dependent methyltransferases"/>
    <property type="match status" value="1"/>
</dbReference>
<protein>
    <recommendedName>
        <fullName evidence="4 8">Ribosomal RNA small subunit methyltransferase D</fullName>
        <ecNumber evidence="3 8">2.1.1.171</ecNumber>
    </recommendedName>
</protein>
<keyword evidence="8" id="KW-0698">rRNA processing</keyword>
<dbReference type="Gene3D" id="3.40.50.150">
    <property type="entry name" value="Vaccinia Virus protein VP39"/>
    <property type="match status" value="1"/>
</dbReference>
<dbReference type="GO" id="GO:0003676">
    <property type="term" value="F:nucleic acid binding"/>
    <property type="evidence" value="ECO:0007669"/>
    <property type="project" value="InterPro"/>
</dbReference>
<comment type="similarity">
    <text evidence="2 8">Belongs to the methyltransferase superfamily. RsmD family.</text>
</comment>
<dbReference type="InterPro" id="IPR029063">
    <property type="entry name" value="SAM-dependent_MTases_sf"/>
</dbReference>
<dbReference type="AlphaFoldDB" id="A0A4V6P4V3"/>
<evidence type="ECO:0000256" key="2">
    <source>
        <dbReference type="ARBA" id="ARBA00005269"/>
    </source>
</evidence>
<comment type="function">
    <text evidence="1 8">Specifically methylates the guanine in position 966 of 16S rRNA in the assembled 30S particle.</text>
</comment>
<dbReference type="GO" id="GO:0052913">
    <property type="term" value="F:16S rRNA (guanine(966)-N(2))-methyltransferase activity"/>
    <property type="evidence" value="ECO:0007669"/>
    <property type="project" value="UniProtKB-EC"/>
</dbReference>
<evidence type="ECO:0000256" key="5">
    <source>
        <dbReference type="ARBA" id="ARBA00022603"/>
    </source>
</evidence>
<keyword evidence="6 8" id="KW-0808">Transferase</keyword>
<gene>
    <name evidence="9" type="ORF">EDC29_101487</name>
</gene>
<dbReference type="PROSITE" id="PS00092">
    <property type="entry name" value="N6_MTASE"/>
    <property type="match status" value="1"/>
</dbReference>
<dbReference type="EC" id="2.1.1.171" evidence="3 8"/>
<reference evidence="9 10" key="1">
    <citation type="submission" date="2019-03" db="EMBL/GenBank/DDBJ databases">
        <title>Genomic Encyclopedia of Type Strains, Phase IV (KMG-IV): sequencing the most valuable type-strain genomes for metagenomic binning, comparative biology and taxonomic classification.</title>
        <authorList>
            <person name="Goeker M."/>
        </authorList>
    </citation>
    <scope>NUCLEOTIDE SEQUENCE [LARGE SCALE GENOMIC DNA]</scope>
    <source>
        <strain evidence="9 10">DSM 203</strain>
    </source>
</reference>
<dbReference type="InterPro" id="IPR004398">
    <property type="entry name" value="RNA_MeTrfase_RsmD"/>
</dbReference>
<evidence type="ECO:0000313" key="10">
    <source>
        <dbReference type="Proteomes" id="UP000295247"/>
    </source>
</evidence>
<evidence type="ECO:0000256" key="3">
    <source>
        <dbReference type="ARBA" id="ARBA00012141"/>
    </source>
</evidence>
<dbReference type="NCBIfam" id="TIGR00095">
    <property type="entry name" value="16S rRNA (guanine(966)-N(2))-methyltransferase RsmD"/>
    <property type="match status" value="1"/>
</dbReference>
<dbReference type="PANTHER" id="PTHR43542:SF1">
    <property type="entry name" value="METHYLTRANSFERASE"/>
    <property type="match status" value="1"/>
</dbReference>
<dbReference type="EMBL" id="SMDC01000001">
    <property type="protein sequence ID" value="TCW40070.1"/>
    <property type="molecule type" value="Genomic_DNA"/>
</dbReference>
<proteinExistence type="inferred from homology"/>
<comment type="catalytic activity">
    <reaction evidence="7 8">
        <text>guanosine(966) in 16S rRNA + S-adenosyl-L-methionine = N(2)-methylguanosine(966) in 16S rRNA + S-adenosyl-L-homocysteine + H(+)</text>
        <dbReference type="Rhea" id="RHEA:23548"/>
        <dbReference type="Rhea" id="RHEA-COMP:10211"/>
        <dbReference type="Rhea" id="RHEA-COMP:10212"/>
        <dbReference type="ChEBI" id="CHEBI:15378"/>
        <dbReference type="ChEBI" id="CHEBI:57856"/>
        <dbReference type="ChEBI" id="CHEBI:59789"/>
        <dbReference type="ChEBI" id="CHEBI:74269"/>
        <dbReference type="ChEBI" id="CHEBI:74481"/>
        <dbReference type="EC" id="2.1.1.171"/>
    </reaction>
</comment>
<sequence>MRPSRSGQHQLRIVGGRHRGRRLPVLDQPGLRPTADRVRETLFNWVAPTIAGARCLDLFAGSGALGLEACSRGAGEVVLIERAAAAARQLEVNVRTLGERSVEVVRADALDWLATTPPRPFDLIFLDPPFAADLLAPALTRLIEDGWVAPGGRLYVERGRQEGLPEAPPGWVLVRDKCAGQVRYGLLAEDLE</sequence>
<dbReference type="CDD" id="cd02440">
    <property type="entry name" value="AdoMet_MTases"/>
    <property type="match status" value="1"/>
</dbReference>
<evidence type="ECO:0000256" key="6">
    <source>
        <dbReference type="ARBA" id="ARBA00022679"/>
    </source>
</evidence>
<name>A0A4V6P4V3_MARGR</name>